<gene>
    <name evidence="2" type="primary">Sh2d5</name>
    <name evidence="2" type="ORF">STEPAR_R07746</name>
</gene>
<evidence type="ECO:0000313" key="3">
    <source>
        <dbReference type="Proteomes" id="UP000532908"/>
    </source>
</evidence>
<organism evidence="2 3">
    <name type="scientific">Stercorarius parasiticus</name>
    <name type="common">Parasitic jaeger</name>
    <name type="synonym">Arctic skua</name>
    <dbReference type="NCBI Taxonomy" id="54059"/>
    <lineage>
        <taxon>Eukaryota</taxon>
        <taxon>Metazoa</taxon>
        <taxon>Chordata</taxon>
        <taxon>Craniata</taxon>
        <taxon>Vertebrata</taxon>
        <taxon>Euteleostomi</taxon>
        <taxon>Archelosauria</taxon>
        <taxon>Archosauria</taxon>
        <taxon>Dinosauria</taxon>
        <taxon>Saurischia</taxon>
        <taxon>Theropoda</taxon>
        <taxon>Coelurosauria</taxon>
        <taxon>Aves</taxon>
        <taxon>Neognathae</taxon>
        <taxon>Neoaves</taxon>
        <taxon>Charadriiformes</taxon>
        <taxon>Stercorariidae</taxon>
        <taxon>Stercorarius</taxon>
    </lineage>
</organism>
<keyword evidence="3" id="KW-1185">Reference proteome</keyword>
<feature type="non-terminal residue" evidence="2">
    <location>
        <position position="127"/>
    </location>
</feature>
<protein>
    <submittedName>
        <fullName evidence="2">SH2D5 protein</fullName>
    </submittedName>
</protein>
<dbReference type="Proteomes" id="UP000532908">
    <property type="component" value="Unassembled WGS sequence"/>
</dbReference>
<feature type="non-terminal residue" evidence="2">
    <location>
        <position position="1"/>
    </location>
</feature>
<sequence length="127" mass="14103">QYVGSFVVEDLDLQQQAGRLEEQLRALKVGHLLLGNGEGPQIMGGYPRVGQSGPPQRRIPPGQDCPRRRSVVRAPNLPTPPQKIPLLLLFLIFAGSFFCLPQVQTLHLLLCRSFQLGYLLAHPEEQA</sequence>
<comment type="caution">
    <text evidence="2">The sequence shown here is derived from an EMBL/GenBank/DDBJ whole genome shotgun (WGS) entry which is preliminary data.</text>
</comment>
<accession>A0A7K9EXG1</accession>
<evidence type="ECO:0000313" key="2">
    <source>
        <dbReference type="EMBL" id="NXG81497.1"/>
    </source>
</evidence>
<evidence type="ECO:0000256" key="1">
    <source>
        <dbReference type="SAM" id="MobiDB-lite"/>
    </source>
</evidence>
<feature type="region of interest" description="Disordered" evidence="1">
    <location>
        <begin position="44"/>
        <end position="76"/>
    </location>
</feature>
<proteinExistence type="predicted"/>
<name>A0A7K9EXG1_STEPR</name>
<reference evidence="2 3" key="1">
    <citation type="submission" date="2019-09" db="EMBL/GenBank/DDBJ databases">
        <title>Bird 10,000 Genomes (B10K) Project - Family phase.</title>
        <authorList>
            <person name="Zhang G."/>
        </authorList>
    </citation>
    <scope>NUCLEOTIDE SEQUENCE [LARGE SCALE GENOMIC DNA]</scope>
    <source>
        <strain evidence="2">B10K-DU-001-20</strain>
        <tissue evidence="2">Muscle</tissue>
    </source>
</reference>
<dbReference type="EMBL" id="VWZL01000123">
    <property type="protein sequence ID" value="NXG81497.1"/>
    <property type="molecule type" value="Genomic_DNA"/>
</dbReference>
<dbReference type="AlphaFoldDB" id="A0A7K9EXG1"/>